<sequence length="727" mass="85854">MAFFIYLDKFAADIVSSKLMEKEKTKKFYQLDTTRICNLRCFFCYKAGEEEKDFKSISSFMNLDDIKKIINEETNACGVSLVNNGEFFLNPDWRVIAQHVFSTQSKHQNLGIITLNTNGTLLDEEKADILINEVLNYRTPFNIVFSLNASGSDSYKNITGKDLFDNTVKNIKSFIKKVSSQKELRYLLTVSVQCLVFPQNSNDIYKFVKYWDDFYKELKIDHEIIEDNFCSEKQFLIALRRVLMKGIDGNRLFLDKIEELSRDFDIKISNENIEFAADYNKRKACKYLFKYPAIKGNKVSICCRDTFMRHVYKEKDEKENDQERYFKISHILGEFENISLCRACQNYEAMTQKEVEEYLLSYKDSSLSIGNNVLLTLNQRDLKGKRLLKMYKHRLKTGFSYDIYNETSLDQFVSRDEDLGSLTRIKEMDFCVGWTRYIFDVQGNLKAGCEAHIGIKDLDEYMKAIRQYDLSKLPERCVYCEKKFSHQPMRDRKYTYPHGRRTAFIVNNINILKHQKYLEFVSLKEYERAIDIIDELKSNQLVREFLENNYDSERLCDIVSSTEDVFLISEYALFTKSKKNLKTSFEKLINLGTKRFPFPKLLIKVMEEDIGLFLENVDRLKPTLEFMQKSVAYKTVIESCLLNLFKKDKRNIQRLSAHIDHDIFLDTLKFFLLDSLDKKRLSLAEYFELVETYLKDNIDRSRFITPTAIGFLRAKRYHSLYKFIIKY</sequence>
<feature type="domain" description="Radical SAM core" evidence="5">
    <location>
        <begin position="33"/>
        <end position="180"/>
    </location>
</feature>
<keyword evidence="2" id="KW-0479">Metal-binding</keyword>
<dbReference type="InterPro" id="IPR013785">
    <property type="entry name" value="Aldolase_TIM"/>
</dbReference>
<protein>
    <recommendedName>
        <fullName evidence="5">Radical SAM core domain-containing protein</fullName>
    </recommendedName>
</protein>
<dbReference type="Proteomes" id="UP000234857">
    <property type="component" value="Unassembled WGS sequence"/>
</dbReference>
<dbReference type="InterPro" id="IPR058240">
    <property type="entry name" value="rSAM_sf"/>
</dbReference>
<evidence type="ECO:0000313" key="6">
    <source>
        <dbReference type="EMBL" id="PLX17573.1"/>
    </source>
</evidence>
<organism evidence="6 7">
    <name type="scientific">Muiribacterium halophilum</name>
    <dbReference type="NCBI Taxonomy" id="2053465"/>
    <lineage>
        <taxon>Bacteria</taxon>
        <taxon>Candidatus Muiribacteriota</taxon>
        <taxon>Candidatus Muiribacteriia</taxon>
        <taxon>Candidatus Muiribacteriales</taxon>
        <taxon>Candidatus Muiribacteriaceae</taxon>
        <taxon>Candidatus Muiribacterium</taxon>
    </lineage>
</organism>
<dbReference type="GO" id="GO:0051536">
    <property type="term" value="F:iron-sulfur cluster binding"/>
    <property type="evidence" value="ECO:0007669"/>
    <property type="project" value="UniProtKB-KW"/>
</dbReference>
<gene>
    <name evidence="6" type="ORF">C0601_07390</name>
</gene>
<dbReference type="GO" id="GO:0003824">
    <property type="term" value="F:catalytic activity"/>
    <property type="evidence" value="ECO:0007669"/>
    <property type="project" value="InterPro"/>
</dbReference>
<dbReference type="CDD" id="cd01335">
    <property type="entry name" value="Radical_SAM"/>
    <property type="match status" value="1"/>
</dbReference>
<dbReference type="EMBL" id="PKTG01000085">
    <property type="protein sequence ID" value="PLX17573.1"/>
    <property type="molecule type" value="Genomic_DNA"/>
</dbReference>
<dbReference type="SUPFAM" id="SSF102114">
    <property type="entry name" value="Radical SAM enzymes"/>
    <property type="match status" value="1"/>
</dbReference>
<evidence type="ECO:0000313" key="7">
    <source>
        <dbReference type="Proteomes" id="UP000234857"/>
    </source>
</evidence>
<keyword evidence="4" id="KW-0411">Iron-sulfur</keyword>
<dbReference type="GO" id="GO:0046872">
    <property type="term" value="F:metal ion binding"/>
    <property type="evidence" value="ECO:0007669"/>
    <property type="project" value="UniProtKB-KW"/>
</dbReference>
<reference evidence="6 7" key="1">
    <citation type="submission" date="2017-11" db="EMBL/GenBank/DDBJ databases">
        <title>Genome-resolved metagenomics identifies genetic mobility, metabolic interactions, and unexpected diversity in perchlorate-reducing communities.</title>
        <authorList>
            <person name="Barnum T.P."/>
            <person name="Figueroa I.A."/>
            <person name="Carlstrom C.I."/>
            <person name="Lucas L.N."/>
            <person name="Engelbrektson A.L."/>
            <person name="Coates J.D."/>
        </authorList>
    </citation>
    <scope>NUCLEOTIDE SEQUENCE [LARGE SCALE GENOMIC DNA]</scope>
    <source>
        <strain evidence="6">BM706</strain>
    </source>
</reference>
<dbReference type="Gene3D" id="3.20.20.70">
    <property type="entry name" value="Aldolase class I"/>
    <property type="match status" value="1"/>
</dbReference>
<keyword evidence="3" id="KW-0408">Iron</keyword>
<dbReference type="SFLD" id="SFLDG01067">
    <property type="entry name" value="SPASM/twitch_domain_containing"/>
    <property type="match status" value="1"/>
</dbReference>
<accession>A0A2N5ZG28</accession>
<dbReference type="InterPro" id="IPR050377">
    <property type="entry name" value="Radical_SAM_PqqE_MftC-like"/>
</dbReference>
<evidence type="ECO:0000256" key="2">
    <source>
        <dbReference type="ARBA" id="ARBA00022723"/>
    </source>
</evidence>
<evidence type="ECO:0000256" key="3">
    <source>
        <dbReference type="ARBA" id="ARBA00023004"/>
    </source>
</evidence>
<dbReference type="PANTHER" id="PTHR11228">
    <property type="entry name" value="RADICAL SAM DOMAIN PROTEIN"/>
    <property type="match status" value="1"/>
</dbReference>
<evidence type="ECO:0000259" key="5">
    <source>
        <dbReference type="Pfam" id="PF04055"/>
    </source>
</evidence>
<proteinExistence type="predicted"/>
<comment type="caution">
    <text evidence="6">The sequence shown here is derived from an EMBL/GenBank/DDBJ whole genome shotgun (WGS) entry which is preliminary data.</text>
</comment>
<evidence type="ECO:0000256" key="1">
    <source>
        <dbReference type="ARBA" id="ARBA00022691"/>
    </source>
</evidence>
<evidence type="ECO:0000256" key="4">
    <source>
        <dbReference type="ARBA" id="ARBA00023014"/>
    </source>
</evidence>
<dbReference type="InterPro" id="IPR007197">
    <property type="entry name" value="rSAM"/>
</dbReference>
<keyword evidence="1" id="KW-0949">S-adenosyl-L-methionine</keyword>
<dbReference type="SFLD" id="SFLDS00029">
    <property type="entry name" value="Radical_SAM"/>
    <property type="match status" value="1"/>
</dbReference>
<dbReference type="PANTHER" id="PTHR11228:SF7">
    <property type="entry name" value="PQQA PEPTIDE CYCLASE"/>
    <property type="match status" value="1"/>
</dbReference>
<dbReference type="AlphaFoldDB" id="A0A2N5ZG28"/>
<dbReference type="Pfam" id="PF04055">
    <property type="entry name" value="Radical_SAM"/>
    <property type="match status" value="1"/>
</dbReference>
<name>A0A2N5ZG28_MUIH1</name>